<evidence type="ECO:0000313" key="7">
    <source>
        <dbReference type="Proteomes" id="UP000275137"/>
    </source>
</evidence>
<dbReference type="EMBL" id="RJVP01000001">
    <property type="protein sequence ID" value="ROH88253.1"/>
    <property type="molecule type" value="Genomic_DNA"/>
</dbReference>
<name>A0A3N0V6A9_9PROT</name>
<dbReference type="InterPro" id="IPR036922">
    <property type="entry name" value="Rieske_2Fe-2S_sf"/>
</dbReference>
<proteinExistence type="predicted"/>
<evidence type="ECO:0000259" key="5">
    <source>
        <dbReference type="PROSITE" id="PS51296"/>
    </source>
</evidence>
<dbReference type="InterPro" id="IPR017941">
    <property type="entry name" value="Rieske_2Fe-2S"/>
</dbReference>
<dbReference type="GO" id="GO:0046872">
    <property type="term" value="F:metal ion binding"/>
    <property type="evidence" value="ECO:0007669"/>
    <property type="project" value="UniProtKB-KW"/>
</dbReference>
<keyword evidence="1" id="KW-0001">2Fe-2S</keyword>
<dbReference type="AlphaFoldDB" id="A0A3N0V6A9"/>
<dbReference type="Pfam" id="PF00355">
    <property type="entry name" value="Rieske"/>
    <property type="match status" value="1"/>
</dbReference>
<dbReference type="PANTHER" id="PTHR40261">
    <property type="match status" value="1"/>
</dbReference>
<dbReference type="Gene3D" id="2.102.10.10">
    <property type="entry name" value="Rieske [2Fe-2S] iron-sulphur domain"/>
    <property type="match status" value="1"/>
</dbReference>
<evidence type="ECO:0000313" key="6">
    <source>
        <dbReference type="EMBL" id="ROH88253.1"/>
    </source>
</evidence>
<organism evidence="6 7">
    <name type="scientific">Pseudomethylobacillus aquaticus</name>
    <dbReference type="NCBI Taxonomy" id="2676064"/>
    <lineage>
        <taxon>Bacteria</taxon>
        <taxon>Pseudomonadati</taxon>
        <taxon>Pseudomonadota</taxon>
        <taxon>Betaproteobacteria</taxon>
        <taxon>Nitrosomonadales</taxon>
        <taxon>Methylophilaceae</taxon>
        <taxon>Pseudomethylobacillus</taxon>
    </lineage>
</organism>
<keyword evidence="7" id="KW-1185">Reference proteome</keyword>
<dbReference type="RefSeq" id="WP_123236246.1">
    <property type="nucleotide sequence ID" value="NZ_RJVP01000001.1"/>
</dbReference>
<evidence type="ECO:0000256" key="1">
    <source>
        <dbReference type="ARBA" id="ARBA00022714"/>
    </source>
</evidence>
<feature type="domain" description="Rieske" evidence="5">
    <location>
        <begin position="40"/>
        <end position="112"/>
    </location>
</feature>
<gene>
    <name evidence="6" type="ORF">ED236_01950</name>
</gene>
<dbReference type="PROSITE" id="PS51296">
    <property type="entry name" value="RIESKE"/>
    <property type="match status" value="1"/>
</dbReference>
<dbReference type="GO" id="GO:0051537">
    <property type="term" value="F:2 iron, 2 sulfur cluster binding"/>
    <property type="evidence" value="ECO:0007669"/>
    <property type="project" value="UniProtKB-KW"/>
</dbReference>
<evidence type="ECO:0000256" key="4">
    <source>
        <dbReference type="ARBA" id="ARBA00023014"/>
    </source>
</evidence>
<keyword evidence="4" id="KW-0411">Iron-sulfur</keyword>
<reference evidence="6 7" key="1">
    <citation type="submission" date="2018-10" db="EMBL/GenBank/DDBJ databases">
        <authorList>
            <person name="Chen W.-M."/>
        </authorList>
    </citation>
    <scope>NUCLEOTIDE SEQUENCE [LARGE SCALE GENOMIC DNA]</scope>
    <source>
        <strain evidence="6 7">H-5</strain>
    </source>
</reference>
<keyword evidence="2" id="KW-0479">Metal-binding</keyword>
<evidence type="ECO:0000256" key="3">
    <source>
        <dbReference type="ARBA" id="ARBA00023004"/>
    </source>
</evidence>
<accession>A0A3N0V6A9</accession>
<comment type="caution">
    <text evidence="6">The sequence shown here is derived from an EMBL/GenBank/DDBJ whole genome shotgun (WGS) entry which is preliminary data.</text>
</comment>
<evidence type="ECO:0000256" key="2">
    <source>
        <dbReference type="ARBA" id="ARBA00022723"/>
    </source>
</evidence>
<protein>
    <submittedName>
        <fullName evidence="6">Rieske (2Fe-2S) protein</fullName>
    </submittedName>
</protein>
<sequence>MATQQRLICLSTDLQEKGTGVRFALPELGAHVSGFVLRYDGNVHAYINQCAHLPVELDWNEGEFLSRDQQHLICATHGALYQPQTGVCVMGPCQGKALRKLEVTEQGQQVFINLSSLDQKV</sequence>
<dbReference type="CDD" id="cd03467">
    <property type="entry name" value="Rieske"/>
    <property type="match status" value="1"/>
</dbReference>
<dbReference type="Proteomes" id="UP000275137">
    <property type="component" value="Unassembled WGS sequence"/>
</dbReference>
<dbReference type="PANTHER" id="PTHR40261:SF1">
    <property type="entry name" value="RIESKE DOMAIN-CONTAINING PROTEIN"/>
    <property type="match status" value="1"/>
</dbReference>
<keyword evidence="3" id="KW-0408">Iron</keyword>
<dbReference type="SUPFAM" id="SSF50022">
    <property type="entry name" value="ISP domain"/>
    <property type="match status" value="1"/>
</dbReference>